<accession>A0ACB9N6X5</accession>
<evidence type="ECO:0000313" key="2">
    <source>
        <dbReference type="Proteomes" id="UP001057402"/>
    </source>
</evidence>
<sequence length="153" mass="16100">MPVADPDAGRRFIWLISGFLLVSVAVGGGFLVAYLTLPTSTETNTFMYVGMTLVCIPWCFWILTCVYRCIAHVTGMRIVCGDIDASTAASSRKFGAGAAGGMSRSASNRNGNNNMADLSRDDDEDAGGDGGRGRGMSTASHESEMPLAKSMAS</sequence>
<protein>
    <submittedName>
        <fullName evidence="1">Uncharacterized protein</fullName>
    </submittedName>
</protein>
<organism evidence="1 2">
    <name type="scientific">Melastoma candidum</name>
    <dbReference type="NCBI Taxonomy" id="119954"/>
    <lineage>
        <taxon>Eukaryota</taxon>
        <taxon>Viridiplantae</taxon>
        <taxon>Streptophyta</taxon>
        <taxon>Embryophyta</taxon>
        <taxon>Tracheophyta</taxon>
        <taxon>Spermatophyta</taxon>
        <taxon>Magnoliopsida</taxon>
        <taxon>eudicotyledons</taxon>
        <taxon>Gunneridae</taxon>
        <taxon>Pentapetalae</taxon>
        <taxon>rosids</taxon>
        <taxon>malvids</taxon>
        <taxon>Myrtales</taxon>
        <taxon>Melastomataceae</taxon>
        <taxon>Melastomatoideae</taxon>
        <taxon>Melastomateae</taxon>
        <taxon>Melastoma</taxon>
    </lineage>
</organism>
<comment type="caution">
    <text evidence="1">The sequence shown here is derived from an EMBL/GenBank/DDBJ whole genome shotgun (WGS) entry which is preliminary data.</text>
</comment>
<gene>
    <name evidence="1" type="ORF">MLD38_028417</name>
</gene>
<keyword evidence="2" id="KW-1185">Reference proteome</keyword>
<reference evidence="2" key="1">
    <citation type="journal article" date="2023" name="Front. Plant Sci.">
        <title>Chromosomal-level genome assembly of Melastoma candidum provides insights into trichome evolution.</title>
        <authorList>
            <person name="Zhong Y."/>
            <person name="Wu W."/>
            <person name="Sun C."/>
            <person name="Zou P."/>
            <person name="Liu Y."/>
            <person name="Dai S."/>
            <person name="Zhou R."/>
        </authorList>
    </citation>
    <scope>NUCLEOTIDE SEQUENCE [LARGE SCALE GENOMIC DNA]</scope>
</reference>
<proteinExistence type="predicted"/>
<evidence type="ECO:0000313" key="1">
    <source>
        <dbReference type="EMBL" id="KAI4330110.1"/>
    </source>
</evidence>
<name>A0ACB9N6X5_9MYRT</name>
<dbReference type="Proteomes" id="UP001057402">
    <property type="component" value="Chromosome 8"/>
</dbReference>
<dbReference type="EMBL" id="CM042887">
    <property type="protein sequence ID" value="KAI4330110.1"/>
    <property type="molecule type" value="Genomic_DNA"/>
</dbReference>